<dbReference type="PANTHER" id="PTHR46896">
    <property type="entry name" value="SENTRIN-SPECIFIC PROTEASE"/>
    <property type="match status" value="1"/>
</dbReference>
<evidence type="ECO:0000256" key="2">
    <source>
        <dbReference type="ARBA" id="ARBA00022553"/>
    </source>
</evidence>
<reference evidence="7 8" key="1">
    <citation type="journal article" date="2018" name="Biotechnol. Biofuels">
        <title>Integrative visual omics of the white-rot fungus Polyporus brumalis exposes the biotechnological potential of its oxidative enzymes for delignifying raw plant biomass.</title>
        <authorList>
            <person name="Miyauchi S."/>
            <person name="Rancon A."/>
            <person name="Drula E."/>
            <person name="Hage H."/>
            <person name="Chaduli D."/>
            <person name="Favel A."/>
            <person name="Grisel S."/>
            <person name="Henrissat B."/>
            <person name="Herpoel-Gimbert I."/>
            <person name="Ruiz-Duenas F.J."/>
            <person name="Chevret D."/>
            <person name="Hainaut M."/>
            <person name="Lin J."/>
            <person name="Wang M."/>
            <person name="Pangilinan J."/>
            <person name="Lipzen A."/>
            <person name="Lesage-Meessen L."/>
            <person name="Navarro D."/>
            <person name="Riley R."/>
            <person name="Grigoriev I.V."/>
            <person name="Zhou S."/>
            <person name="Raouche S."/>
            <person name="Rosso M.N."/>
        </authorList>
    </citation>
    <scope>NUCLEOTIDE SEQUENCE [LARGE SCALE GENOMIC DNA]</scope>
    <source>
        <strain evidence="7 8">BRFM 1820</strain>
    </source>
</reference>
<name>A0A371DCE8_9APHY</name>
<feature type="non-terminal residue" evidence="7">
    <location>
        <position position="123"/>
    </location>
</feature>
<dbReference type="GO" id="GO:0016926">
    <property type="term" value="P:protein desumoylation"/>
    <property type="evidence" value="ECO:0007669"/>
    <property type="project" value="TreeGrafter"/>
</dbReference>
<evidence type="ECO:0000259" key="6">
    <source>
        <dbReference type="PROSITE" id="PS50600"/>
    </source>
</evidence>
<dbReference type="GO" id="GO:0006508">
    <property type="term" value="P:proteolysis"/>
    <property type="evidence" value="ECO:0007669"/>
    <property type="project" value="UniProtKB-KW"/>
</dbReference>
<comment type="similarity">
    <text evidence="1">Belongs to the peptidase C48 family.</text>
</comment>
<gene>
    <name evidence="7" type="ORF">OH76DRAFT_1332369</name>
</gene>
<proteinExistence type="inferred from homology"/>
<dbReference type="GO" id="GO:0005737">
    <property type="term" value="C:cytoplasm"/>
    <property type="evidence" value="ECO:0007669"/>
    <property type="project" value="TreeGrafter"/>
</dbReference>
<dbReference type="Gene3D" id="3.40.395.10">
    <property type="entry name" value="Adenoviral Proteinase, Chain A"/>
    <property type="match status" value="1"/>
</dbReference>
<dbReference type="STRING" id="139420.A0A371DCE8"/>
<dbReference type="PANTHER" id="PTHR46896:SF3">
    <property type="entry name" value="FI06413P-RELATED"/>
    <property type="match status" value="1"/>
</dbReference>
<dbReference type="EMBL" id="KZ857400">
    <property type="protein sequence ID" value="RDX50208.1"/>
    <property type="molecule type" value="Genomic_DNA"/>
</dbReference>
<dbReference type="Proteomes" id="UP000256964">
    <property type="component" value="Unassembled WGS sequence"/>
</dbReference>
<dbReference type="Pfam" id="PF02902">
    <property type="entry name" value="Peptidase_C48"/>
    <property type="match status" value="1"/>
</dbReference>
<dbReference type="SUPFAM" id="SSF54001">
    <property type="entry name" value="Cysteine proteinases"/>
    <property type="match status" value="1"/>
</dbReference>
<accession>A0A371DCE8</accession>
<keyword evidence="4" id="KW-0833">Ubl conjugation pathway</keyword>
<dbReference type="OrthoDB" id="442460at2759"/>
<dbReference type="InterPro" id="IPR003653">
    <property type="entry name" value="Peptidase_C48_C"/>
</dbReference>
<organism evidence="7 8">
    <name type="scientific">Lentinus brumalis</name>
    <dbReference type="NCBI Taxonomy" id="2498619"/>
    <lineage>
        <taxon>Eukaryota</taxon>
        <taxon>Fungi</taxon>
        <taxon>Dikarya</taxon>
        <taxon>Basidiomycota</taxon>
        <taxon>Agaricomycotina</taxon>
        <taxon>Agaricomycetes</taxon>
        <taxon>Polyporales</taxon>
        <taxon>Polyporaceae</taxon>
        <taxon>Lentinus</taxon>
    </lineage>
</organism>
<keyword evidence="8" id="KW-1185">Reference proteome</keyword>
<keyword evidence="3" id="KW-0645">Protease</keyword>
<sequence length="123" mass="14266">RRQTRQSARSTRASPSPDLDELVLVYPFFGTGAVNVTRGDLKRLDPGQYLNDTIIEFGLKVWLEELRKDQPELAEQVHVFNSFFYKKLVTKKNVADTYASVRKWTSKVDIFSKKYIIVPINEK</sequence>
<dbReference type="GO" id="GO:0005634">
    <property type="term" value="C:nucleus"/>
    <property type="evidence" value="ECO:0007669"/>
    <property type="project" value="TreeGrafter"/>
</dbReference>
<protein>
    <recommendedName>
        <fullName evidence="6">Ubiquitin-like protease family profile domain-containing protein</fullName>
    </recommendedName>
</protein>
<dbReference type="InterPro" id="IPR038765">
    <property type="entry name" value="Papain-like_cys_pep_sf"/>
</dbReference>
<dbReference type="InterPro" id="IPR051947">
    <property type="entry name" value="Sentrin-specific_protease"/>
</dbReference>
<feature type="non-terminal residue" evidence="7">
    <location>
        <position position="1"/>
    </location>
</feature>
<dbReference type="PROSITE" id="PS50600">
    <property type="entry name" value="ULP_PROTEASE"/>
    <property type="match status" value="1"/>
</dbReference>
<dbReference type="GO" id="GO:0070139">
    <property type="term" value="F:SUMO-specific endopeptidase activity"/>
    <property type="evidence" value="ECO:0007669"/>
    <property type="project" value="TreeGrafter"/>
</dbReference>
<evidence type="ECO:0000256" key="4">
    <source>
        <dbReference type="ARBA" id="ARBA00022786"/>
    </source>
</evidence>
<keyword evidence="2" id="KW-0597">Phosphoprotein</keyword>
<evidence type="ECO:0000256" key="1">
    <source>
        <dbReference type="ARBA" id="ARBA00005234"/>
    </source>
</evidence>
<evidence type="ECO:0000256" key="3">
    <source>
        <dbReference type="ARBA" id="ARBA00022670"/>
    </source>
</evidence>
<evidence type="ECO:0000256" key="5">
    <source>
        <dbReference type="ARBA" id="ARBA00022801"/>
    </source>
</evidence>
<dbReference type="AlphaFoldDB" id="A0A371DCE8"/>
<evidence type="ECO:0000313" key="7">
    <source>
        <dbReference type="EMBL" id="RDX50208.1"/>
    </source>
</evidence>
<keyword evidence="5" id="KW-0378">Hydrolase</keyword>
<evidence type="ECO:0000313" key="8">
    <source>
        <dbReference type="Proteomes" id="UP000256964"/>
    </source>
</evidence>
<feature type="domain" description="Ubiquitin-like protease family profile" evidence="6">
    <location>
        <begin position="34"/>
        <end position="123"/>
    </location>
</feature>